<proteinExistence type="predicted"/>
<dbReference type="GO" id="GO:0005737">
    <property type="term" value="C:cytoplasm"/>
    <property type="evidence" value="ECO:0007669"/>
    <property type="project" value="TreeGrafter"/>
</dbReference>
<dbReference type="AlphaFoldDB" id="A0A4U0XDK6"/>
<organism evidence="3 4">
    <name type="scientific">Friedmanniomyces simplex</name>
    <dbReference type="NCBI Taxonomy" id="329884"/>
    <lineage>
        <taxon>Eukaryota</taxon>
        <taxon>Fungi</taxon>
        <taxon>Dikarya</taxon>
        <taxon>Ascomycota</taxon>
        <taxon>Pezizomycotina</taxon>
        <taxon>Dothideomycetes</taxon>
        <taxon>Dothideomycetidae</taxon>
        <taxon>Mycosphaerellales</taxon>
        <taxon>Teratosphaeriaceae</taxon>
        <taxon>Friedmanniomyces</taxon>
    </lineage>
</organism>
<feature type="domain" description="FAD dependent oxidoreductase" evidence="2">
    <location>
        <begin position="283"/>
        <end position="660"/>
    </location>
</feature>
<feature type="compositionally biased region" description="Low complexity" evidence="1">
    <location>
        <begin position="245"/>
        <end position="262"/>
    </location>
</feature>
<dbReference type="SUPFAM" id="SSF51905">
    <property type="entry name" value="FAD/NAD(P)-binding domain"/>
    <property type="match status" value="1"/>
</dbReference>
<feature type="region of interest" description="Disordered" evidence="1">
    <location>
        <begin position="130"/>
        <end position="275"/>
    </location>
</feature>
<evidence type="ECO:0000256" key="1">
    <source>
        <dbReference type="SAM" id="MobiDB-lite"/>
    </source>
</evidence>
<comment type="caution">
    <text evidence="3">The sequence shown here is derived from an EMBL/GenBank/DDBJ whole genome shotgun (WGS) entry which is preliminary data.</text>
</comment>
<name>A0A4U0XDK6_9PEZI</name>
<dbReference type="PANTHER" id="PTHR13847">
    <property type="entry name" value="SARCOSINE DEHYDROGENASE-RELATED"/>
    <property type="match status" value="1"/>
</dbReference>
<dbReference type="InterPro" id="IPR036188">
    <property type="entry name" value="FAD/NAD-bd_sf"/>
</dbReference>
<evidence type="ECO:0000259" key="2">
    <source>
        <dbReference type="Pfam" id="PF01266"/>
    </source>
</evidence>
<evidence type="ECO:0000313" key="3">
    <source>
        <dbReference type="EMBL" id="TKA73598.1"/>
    </source>
</evidence>
<feature type="compositionally biased region" description="Low complexity" evidence="1">
    <location>
        <begin position="1"/>
        <end position="11"/>
    </location>
</feature>
<dbReference type="Proteomes" id="UP000309340">
    <property type="component" value="Unassembled WGS sequence"/>
</dbReference>
<accession>A0A4U0XDK6</accession>
<dbReference type="Gene3D" id="3.30.9.10">
    <property type="entry name" value="D-Amino Acid Oxidase, subunit A, domain 2"/>
    <property type="match status" value="1"/>
</dbReference>
<dbReference type="Gene3D" id="3.50.50.60">
    <property type="entry name" value="FAD/NAD(P)-binding domain"/>
    <property type="match status" value="2"/>
</dbReference>
<dbReference type="OrthoDB" id="498204at2759"/>
<dbReference type="InterPro" id="IPR006076">
    <property type="entry name" value="FAD-dep_OxRdtase"/>
</dbReference>
<dbReference type="Pfam" id="PF01266">
    <property type="entry name" value="DAO"/>
    <property type="match status" value="1"/>
</dbReference>
<protein>
    <recommendedName>
        <fullName evidence="2">FAD dependent oxidoreductase domain-containing protein</fullName>
    </recommendedName>
</protein>
<gene>
    <name evidence="3" type="ORF">B0A55_05720</name>
</gene>
<feature type="compositionally biased region" description="Basic and acidic residues" evidence="1">
    <location>
        <begin position="179"/>
        <end position="188"/>
    </location>
</feature>
<feature type="region of interest" description="Disordered" evidence="1">
    <location>
        <begin position="1"/>
        <end position="47"/>
    </location>
</feature>
<keyword evidence="4" id="KW-1185">Reference proteome</keyword>
<feature type="compositionally biased region" description="Basic and acidic residues" evidence="1">
    <location>
        <begin position="135"/>
        <end position="159"/>
    </location>
</feature>
<reference evidence="3 4" key="1">
    <citation type="submission" date="2017-03" db="EMBL/GenBank/DDBJ databases">
        <title>Genomes of endolithic fungi from Antarctica.</title>
        <authorList>
            <person name="Coleine C."/>
            <person name="Masonjones S."/>
            <person name="Stajich J.E."/>
        </authorList>
    </citation>
    <scope>NUCLEOTIDE SEQUENCE [LARGE SCALE GENOMIC DNA]</scope>
    <source>
        <strain evidence="3 4">CCFEE 5184</strain>
    </source>
</reference>
<feature type="compositionally biased region" description="Polar residues" evidence="1">
    <location>
        <begin position="38"/>
        <end position="47"/>
    </location>
</feature>
<evidence type="ECO:0000313" key="4">
    <source>
        <dbReference type="Proteomes" id="UP000309340"/>
    </source>
</evidence>
<sequence length="693" mass="74868">MSTAAGGASQPPNGPPGGNDSSNEPNDTADPPVWPLQKVQNGHNDWTKNSKIKTAKCDVCSERIKIYSWQCDQCHKRICSECAEATGTSLPRYKFIAGDYLGKKCGCAYPMSGGQPPYLNREMKARGLLGPPPLRLEEDARNKKIRNDVIERKQRKAEAAGEMGTASGSKTGPASGGETQKRKNRDEVPTSGSSAGKKKSIGAHEANVDANPTIASNKPARSVKSAIKYQESSDSDGELEKHTPSKIPRTTPKTTSTDIPTRMEGHTTPTAPLRYPHLDEGETVIVGAGITGLCIARELAAKAKATKTRHTITVVELRSNYCELAASGCAGILTTKGLDPLLDDLANLATDAWQSIAQRTEMRRATDLVNRDVYRVRRFNGEGQEHKPSWFNGFGDENFMTDDVETMGKIDTAKFGDWLFRQCHELNVRFIFNHHVHDIISNPSQDVSGIVIQHKENVRQDDGARQTLTCQNVILAAGPYTTGIFKDVYPDSPLKIGNKSQFALWFPVAVDNKLARDNIGLVFPDVAAEDTELEDEVTMVGRPASHQVIVAGLGTESREGPVSPAEALDLDIVNGRPIRHLRRLAGRRLGEEAVSYKNAPRGCALVSTLTGKLPVIAKVPASALGRRCEPGADGKPNGVWLCFGFGMRGTTLAPGAARALWRRLFGEESGMQDGVVAVPGLAQPVRGQPSAAA</sequence>
<dbReference type="EMBL" id="NAJQ01000257">
    <property type="protein sequence ID" value="TKA73598.1"/>
    <property type="molecule type" value="Genomic_DNA"/>
</dbReference>
<dbReference type="STRING" id="329884.A0A4U0XDK6"/>